<evidence type="ECO:0000256" key="1">
    <source>
        <dbReference type="ARBA" id="ARBA00001936"/>
    </source>
</evidence>
<evidence type="ECO:0000256" key="2">
    <source>
        <dbReference type="ARBA" id="ARBA00008785"/>
    </source>
</evidence>
<evidence type="ECO:0000259" key="8">
    <source>
        <dbReference type="SMART" id="SM00919"/>
    </source>
</evidence>
<evidence type="ECO:0000256" key="5">
    <source>
        <dbReference type="PIRSR" id="PIRSR000106-1"/>
    </source>
</evidence>
<dbReference type="PROSITE" id="PS00331">
    <property type="entry name" value="MALIC_ENZYMES"/>
    <property type="match status" value="1"/>
</dbReference>
<feature type="domain" description="Malic enzyme N-terminal" evidence="9">
    <location>
        <begin position="16"/>
        <end position="149"/>
    </location>
</feature>
<dbReference type="SMART" id="SM00919">
    <property type="entry name" value="Malic_M"/>
    <property type="match status" value="1"/>
</dbReference>
<dbReference type="InterPro" id="IPR012301">
    <property type="entry name" value="Malic_N_dom"/>
</dbReference>
<protein>
    <submittedName>
        <fullName evidence="10">Malate dehydrogenase (Oxaloacetate-decarboxylating)</fullName>
    </submittedName>
</protein>
<evidence type="ECO:0000259" key="9">
    <source>
        <dbReference type="SMART" id="SM01274"/>
    </source>
</evidence>
<dbReference type="Proteomes" id="UP000196365">
    <property type="component" value="Unassembled WGS sequence"/>
</dbReference>
<organism evidence="10 11">
    <name type="scientific">Garciella nitratireducens DSM 15102</name>
    <dbReference type="NCBI Taxonomy" id="1121911"/>
    <lineage>
        <taxon>Bacteria</taxon>
        <taxon>Bacillati</taxon>
        <taxon>Bacillota</taxon>
        <taxon>Clostridia</taxon>
        <taxon>Eubacteriales</taxon>
        <taxon>Eubacteriaceae</taxon>
        <taxon>Garciella</taxon>
    </lineage>
</organism>
<dbReference type="EMBL" id="FUWV01000003">
    <property type="protein sequence ID" value="SJZ48410.1"/>
    <property type="molecule type" value="Genomic_DNA"/>
</dbReference>
<dbReference type="RefSeq" id="WP_087678197.1">
    <property type="nucleotide sequence ID" value="NZ_FUWV01000003.1"/>
</dbReference>
<dbReference type="PANTHER" id="PTHR43237:SF4">
    <property type="entry name" value="NADP-DEPENDENT MALIC ENZYME"/>
    <property type="match status" value="1"/>
</dbReference>
<feature type="domain" description="Malic enzyme NAD-binding" evidence="8">
    <location>
        <begin position="161"/>
        <end position="386"/>
    </location>
</feature>
<keyword evidence="3 7" id="KW-0479">Metal-binding</keyword>
<dbReference type="AlphaFoldDB" id="A0A1T4L1J0"/>
<feature type="binding site" evidence="7">
    <location>
        <position position="134"/>
    </location>
    <ligand>
        <name>a divalent metal cation</name>
        <dbReference type="ChEBI" id="CHEBI:60240"/>
    </ligand>
</feature>
<dbReference type="PIRSF" id="PIRSF000106">
    <property type="entry name" value="ME"/>
    <property type="match status" value="1"/>
</dbReference>
<dbReference type="Gene3D" id="3.40.50.10380">
    <property type="entry name" value="Malic enzyme, N-terminal domain"/>
    <property type="match status" value="1"/>
</dbReference>
<dbReference type="Pfam" id="PF00390">
    <property type="entry name" value="malic"/>
    <property type="match status" value="1"/>
</dbReference>
<dbReference type="InterPro" id="IPR001891">
    <property type="entry name" value="Malic_OxRdtase"/>
</dbReference>
<proteinExistence type="inferred from homology"/>
<dbReference type="InterPro" id="IPR012302">
    <property type="entry name" value="Malic_NAD-bd"/>
</dbReference>
<evidence type="ECO:0000313" key="10">
    <source>
        <dbReference type="EMBL" id="SJZ48410.1"/>
    </source>
</evidence>
<evidence type="ECO:0000256" key="6">
    <source>
        <dbReference type="PIRSR" id="PIRSR000106-2"/>
    </source>
</evidence>
<evidence type="ECO:0000256" key="4">
    <source>
        <dbReference type="ARBA" id="ARBA00023002"/>
    </source>
</evidence>
<dbReference type="GO" id="GO:0051287">
    <property type="term" value="F:NAD binding"/>
    <property type="evidence" value="ECO:0007669"/>
    <property type="project" value="InterPro"/>
</dbReference>
<dbReference type="SMART" id="SM01274">
    <property type="entry name" value="malic"/>
    <property type="match status" value="1"/>
</dbReference>
<dbReference type="FunFam" id="3.40.50.10380:FF:000003">
    <property type="entry name" value="NADP-dependent malic enzyme"/>
    <property type="match status" value="1"/>
</dbReference>
<dbReference type="GO" id="GO:0046872">
    <property type="term" value="F:metal ion binding"/>
    <property type="evidence" value="ECO:0007669"/>
    <property type="project" value="UniProtKB-KW"/>
</dbReference>
<feature type="active site" description="Proton acceptor" evidence="5">
    <location>
        <position position="92"/>
    </location>
</feature>
<dbReference type="InterPro" id="IPR015884">
    <property type="entry name" value="Malic_enzyme_CS"/>
</dbReference>
<comment type="cofactor">
    <cofactor evidence="1">
        <name>Mn(2+)</name>
        <dbReference type="ChEBI" id="CHEBI:29035"/>
    </cofactor>
</comment>
<feature type="binding site" evidence="6">
    <location>
        <position position="288"/>
    </location>
    <ligand>
        <name>(S)-malate</name>
        <dbReference type="ChEBI" id="CHEBI:15589"/>
    </ligand>
</feature>
<name>A0A1T4L1J0_9FIRM</name>
<dbReference type="SUPFAM" id="SSF51735">
    <property type="entry name" value="NAD(P)-binding Rossmann-fold domains"/>
    <property type="match status" value="1"/>
</dbReference>
<feature type="binding site" evidence="6">
    <location>
        <position position="318"/>
    </location>
    <ligand>
        <name>(S)-malate</name>
        <dbReference type="ChEBI" id="CHEBI:15589"/>
    </ligand>
</feature>
<dbReference type="OrthoDB" id="9805787at2"/>
<dbReference type="InterPro" id="IPR046346">
    <property type="entry name" value="Aminoacid_DH-like_N_sf"/>
</dbReference>
<comment type="similarity">
    <text evidence="2">Belongs to the malic enzymes family.</text>
</comment>
<feature type="binding site" evidence="7">
    <location>
        <position position="135"/>
    </location>
    <ligand>
        <name>a divalent metal cation</name>
        <dbReference type="ChEBI" id="CHEBI:60240"/>
    </ligand>
</feature>
<dbReference type="Gene3D" id="3.40.50.720">
    <property type="entry name" value="NAD(P)-binding Rossmann-like Domain"/>
    <property type="match status" value="1"/>
</dbReference>
<dbReference type="InterPro" id="IPR037062">
    <property type="entry name" value="Malic_N_dom_sf"/>
</dbReference>
<evidence type="ECO:0000256" key="7">
    <source>
        <dbReference type="PIRSR" id="PIRSR000106-3"/>
    </source>
</evidence>
<dbReference type="InterPro" id="IPR036291">
    <property type="entry name" value="NAD(P)-bd_dom_sf"/>
</dbReference>
<accession>A0A1T4L1J0</accession>
<dbReference type="GO" id="GO:0016616">
    <property type="term" value="F:oxidoreductase activity, acting on the CH-OH group of donors, NAD or NADP as acceptor"/>
    <property type="evidence" value="ECO:0007669"/>
    <property type="project" value="InterPro"/>
</dbReference>
<dbReference type="FunFam" id="3.40.50.720:FF:000095">
    <property type="entry name" value="NADP-dependent malic enzyme"/>
    <property type="match status" value="1"/>
</dbReference>
<dbReference type="Pfam" id="PF03949">
    <property type="entry name" value="Malic_M"/>
    <property type="match status" value="1"/>
</dbReference>
<dbReference type="CDD" id="cd05311">
    <property type="entry name" value="NAD_bind_2_malic_enz"/>
    <property type="match status" value="1"/>
</dbReference>
<keyword evidence="11" id="KW-1185">Reference proteome</keyword>
<gene>
    <name evidence="10" type="ORF">SAMN02745973_00776</name>
</gene>
<feature type="binding site" evidence="7">
    <location>
        <position position="160"/>
    </location>
    <ligand>
        <name>a divalent metal cation</name>
        <dbReference type="ChEBI" id="CHEBI:60240"/>
    </ligand>
</feature>
<comment type="cofactor">
    <cofactor evidence="7">
        <name>Mg(2+)</name>
        <dbReference type="ChEBI" id="CHEBI:18420"/>
    </cofactor>
    <cofactor evidence="7">
        <name>Mn(2+)</name>
        <dbReference type="ChEBI" id="CHEBI:29035"/>
    </cofactor>
    <text evidence="7">Divalent metal cations. Prefers magnesium or manganese.</text>
</comment>
<sequence>MSDLYEEALKLHSELKGKISTELKTNLESKEDLSLVYSPGVAEPCRKIAQEKKDVYKYTWKGNTVAVVSDGTAVLGLGDIGPEAALPVMEGKCCLFKRFGKVNAIPIVIDAKDPDEIVDFVKKLSPGFGGINLEDISAPRCIEIERRLKEELDIPVFHDDQHGTAIVTTAGLINALKLVNKKPEECTAVVSGVGSAGSSIIHMIRDLGIKNIYGFNSKGVLNRNEVDKYTNPLYKELAQITNNDGEDITFEAAMAKADIFIGVSVPNKVSKDMVKSMKRDPIIFAMANPEPEIAYDDAKEAGAKVVGTGRSDYPNQVNNVLAFPGLFKGALSVHATKITEEMKLAAAYAISDLVSEEELNEDYVIPSPFDDRVAEAVSKGVSQKAVEQGVAKKIVSNNK</sequence>
<dbReference type="SUPFAM" id="SSF53223">
    <property type="entry name" value="Aminoacid dehydrogenase-like, N-terminal domain"/>
    <property type="match status" value="1"/>
</dbReference>
<keyword evidence="4" id="KW-0560">Oxidoreductase</keyword>
<reference evidence="10 11" key="1">
    <citation type="submission" date="2017-02" db="EMBL/GenBank/DDBJ databases">
        <authorList>
            <person name="Peterson S.W."/>
        </authorList>
    </citation>
    <scope>NUCLEOTIDE SEQUENCE [LARGE SCALE GENOMIC DNA]</scope>
    <source>
        <strain evidence="10 11">DSM 15102</strain>
    </source>
</reference>
<dbReference type="InterPro" id="IPR045213">
    <property type="entry name" value="Malic_NAD-bd_bact_type"/>
</dbReference>
<evidence type="ECO:0000313" key="11">
    <source>
        <dbReference type="Proteomes" id="UP000196365"/>
    </source>
</evidence>
<dbReference type="PANTHER" id="PTHR43237">
    <property type="entry name" value="NADP-DEPENDENT MALIC ENZYME"/>
    <property type="match status" value="1"/>
</dbReference>
<feature type="active site" description="Proton donor" evidence="5">
    <location>
        <position position="37"/>
    </location>
</feature>
<dbReference type="InterPro" id="IPR051674">
    <property type="entry name" value="Malate_Decarboxylase"/>
</dbReference>
<evidence type="ECO:0000256" key="3">
    <source>
        <dbReference type="ARBA" id="ARBA00022723"/>
    </source>
</evidence>
<dbReference type="GO" id="GO:0004470">
    <property type="term" value="F:malic enzyme activity"/>
    <property type="evidence" value="ECO:0007669"/>
    <property type="project" value="InterPro"/>
</dbReference>